<dbReference type="OMA" id="NCKNGNE"/>
<evidence type="ECO:0000256" key="1">
    <source>
        <dbReference type="SAM" id="MobiDB-lite"/>
    </source>
</evidence>
<accession>H2YZY4</accession>
<feature type="region of interest" description="Disordered" evidence="1">
    <location>
        <begin position="126"/>
        <end position="175"/>
    </location>
</feature>
<dbReference type="HOGENOM" id="CLU_1535925_0_0_1"/>
<organism evidence="2 3">
    <name type="scientific">Ciona savignyi</name>
    <name type="common">Pacific transparent sea squirt</name>
    <dbReference type="NCBI Taxonomy" id="51511"/>
    <lineage>
        <taxon>Eukaryota</taxon>
        <taxon>Metazoa</taxon>
        <taxon>Chordata</taxon>
        <taxon>Tunicata</taxon>
        <taxon>Ascidiacea</taxon>
        <taxon>Phlebobranchia</taxon>
        <taxon>Cionidae</taxon>
        <taxon>Ciona</taxon>
    </lineage>
</organism>
<reference evidence="2" key="3">
    <citation type="submission" date="2025-09" db="UniProtKB">
        <authorList>
            <consortium name="Ensembl"/>
        </authorList>
    </citation>
    <scope>IDENTIFICATION</scope>
</reference>
<dbReference type="AlphaFoldDB" id="H2YZY4"/>
<dbReference type="Proteomes" id="UP000007875">
    <property type="component" value="Unassembled WGS sequence"/>
</dbReference>
<reference evidence="2" key="2">
    <citation type="submission" date="2025-08" db="UniProtKB">
        <authorList>
            <consortium name="Ensembl"/>
        </authorList>
    </citation>
    <scope>IDENTIFICATION</scope>
</reference>
<protein>
    <submittedName>
        <fullName evidence="2">Uncharacterized protein</fullName>
    </submittedName>
</protein>
<name>H2YZY4_CIOSA</name>
<keyword evidence="3" id="KW-1185">Reference proteome</keyword>
<evidence type="ECO:0000313" key="3">
    <source>
        <dbReference type="Proteomes" id="UP000007875"/>
    </source>
</evidence>
<feature type="compositionally biased region" description="Polar residues" evidence="1">
    <location>
        <begin position="150"/>
        <end position="159"/>
    </location>
</feature>
<sequence length="175" mass="19417">MLPRDIRTKSSSLPEQVKAFIGAIEHSIKLSIGIQSNYPSLLTEMEEFRNSCSNLTASLVRKHSGKQDMAKAVKEIDAAMDQVKDQMVKVCSSSFKSCPTKDLTSDIEIDCSLPSMQQLFNCKNGNEEKSGSITEEMDIGGLPRRVETIRNWTESQNPHPSLDDSVQEIPASPKQ</sequence>
<reference evidence="3" key="1">
    <citation type="submission" date="2003-08" db="EMBL/GenBank/DDBJ databases">
        <authorList>
            <person name="Birren B."/>
            <person name="Nusbaum C."/>
            <person name="Abebe A."/>
            <person name="Abouelleil A."/>
            <person name="Adekoya E."/>
            <person name="Ait-zahra M."/>
            <person name="Allen N."/>
            <person name="Allen T."/>
            <person name="An P."/>
            <person name="Anderson M."/>
            <person name="Anderson S."/>
            <person name="Arachchi H."/>
            <person name="Armbruster J."/>
            <person name="Bachantsang P."/>
            <person name="Baldwin J."/>
            <person name="Barry A."/>
            <person name="Bayul T."/>
            <person name="Blitshsteyn B."/>
            <person name="Bloom T."/>
            <person name="Blye J."/>
            <person name="Boguslavskiy L."/>
            <person name="Borowsky M."/>
            <person name="Boukhgalter B."/>
            <person name="Brunache A."/>
            <person name="Butler J."/>
            <person name="Calixte N."/>
            <person name="Calvo S."/>
            <person name="Camarata J."/>
            <person name="Campo K."/>
            <person name="Chang J."/>
            <person name="Cheshatsang Y."/>
            <person name="Citroen M."/>
            <person name="Collymore A."/>
            <person name="Considine T."/>
            <person name="Cook A."/>
            <person name="Cooke P."/>
            <person name="Corum B."/>
            <person name="Cuomo C."/>
            <person name="David R."/>
            <person name="Dawoe T."/>
            <person name="Degray S."/>
            <person name="Dodge S."/>
            <person name="Dooley K."/>
            <person name="Dorje P."/>
            <person name="Dorjee K."/>
            <person name="Dorris L."/>
            <person name="Duffey N."/>
            <person name="Dupes A."/>
            <person name="Elkins T."/>
            <person name="Engels R."/>
            <person name="Erickson J."/>
            <person name="Farina A."/>
            <person name="Faro S."/>
            <person name="Ferreira P."/>
            <person name="Fischer H."/>
            <person name="Fitzgerald M."/>
            <person name="Foley K."/>
            <person name="Gage D."/>
            <person name="Galagan J."/>
            <person name="Gearin G."/>
            <person name="Gnerre S."/>
            <person name="Gnirke A."/>
            <person name="Goyette A."/>
            <person name="Graham J."/>
            <person name="Grandbois E."/>
            <person name="Gyaltsen K."/>
            <person name="Hafez N."/>
            <person name="Hagopian D."/>
            <person name="Hagos B."/>
            <person name="Hall J."/>
            <person name="Hatcher B."/>
            <person name="Heller A."/>
            <person name="Higgins H."/>
            <person name="Honan T."/>
            <person name="Horn A."/>
            <person name="Houde N."/>
            <person name="Hughes L."/>
            <person name="Hulme W."/>
            <person name="Husby E."/>
            <person name="Iliev I."/>
            <person name="Jaffe D."/>
            <person name="Jones C."/>
            <person name="Kamal M."/>
            <person name="Kamat A."/>
            <person name="Kamvysselis M."/>
            <person name="Karlsson E."/>
            <person name="Kells C."/>
            <person name="Kieu A."/>
            <person name="Kisner P."/>
            <person name="Kodira C."/>
            <person name="Kulbokas E."/>
            <person name="Labutti K."/>
            <person name="Lama D."/>
            <person name="Landers T."/>
            <person name="Leger J."/>
            <person name="Levine S."/>
            <person name="Lewis D."/>
            <person name="Lewis T."/>
            <person name="Lindblad-toh K."/>
            <person name="Liu X."/>
            <person name="Lokyitsang T."/>
            <person name="Lokyitsang Y."/>
            <person name="Lucien O."/>
            <person name="Lui A."/>
            <person name="Ma L.J."/>
            <person name="Mabbitt R."/>
            <person name="Macdonald J."/>
            <person name="Maclean C."/>
            <person name="Major J."/>
            <person name="Manning J."/>
            <person name="Marabella R."/>
            <person name="Maru K."/>
            <person name="Matthews C."/>
            <person name="Mauceli E."/>
            <person name="Mccarthy M."/>
            <person name="Mcdonough S."/>
            <person name="Mcghee T."/>
            <person name="Meldrim J."/>
            <person name="Meneus L."/>
            <person name="Mesirov J."/>
            <person name="Mihalev A."/>
            <person name="Mihova T."/>
            <person name="Mikkelsen T."/>
            <person name="Mlenga V."/>
            <person name="Moru K."/>
            <person name="Mozes J."/>
            <person name="Mulrain L."/>
            <person name="Munson G."/>
            <person name="Naylor J."/>
            <person name="Newes C."/>
            <person name="Nguyen C."/>
            <person name="Nguyen N."/>
            <person name="Nguyen T."/>
            <person name="Nicol R."/>
            <person name="Nielsen C."/>
            <person name="Nizzari M."/>
            <person name="Norbu C."/>
            <person name="Norbu N."/>
            <person name="O'donnell P."/>
            <person name="Okoawo O."/>
            <person name="O'leary S."/>
            <person name="Omotosho B."/>
            <person name="O'neill K."/>
            <person name="Osman S."/>
            <person name="Parker S."/>
            <person name="Perrin D."/>
            <person name="Phunkhang P."/>
            <person name="Piqani B."/>
            <person name="Purcell S."/>
            <person name="Rachupka T."/>
            <person name="Ramasamy U."/>
            <person name="Rameau R."/>
            <person name="Ray V."/>
            <person name="Raymond C."/>
            <person name="Retta R."/>
            <person name="Richardson S."/>
            <person name="Rise C."/>
            <person name="Rodriguez J."/>
            <person name="Rogers J."/>
            <person name="Rogov P."/>
            <person name="Rutman M."/>
            <person name="Schupbach R."/>
            <person name="Seaman C."/>
            <person name="Settipalli S."/>
            <person name="Sharpe T."/>
            <person name="Sheridan J."/>
            <person name="Sherpa N."/>
            <person name="Shi J."/>
            <person name="Smirnov S."/>
            <person name="Smith C."/>
            <person name="Sougnez C."/>
            <person name="Spencer B."/>
            <person name="Stalker J."/>
            <person name="Stange-thomann N."/>
            <person name="Stavropoulos S."/>
            <person name="Stetson K."/>
            <person name="Stone C."/>
            <person name="Stone S."/>
            <person name="Stubbs M."/>
            <person name="Talamas J."/>
            <person name="Tchuinga P."/>
            <person name="Tenzing P."/>
            <person name="Tesfaye S."/>
            <person name="Theodore J."/>
            <person name="Thoulutsang Y."/>
            <person name="Topham K."/>
            <person name="Towey S."/>
            <person name="Tsamla T."/>
            <person name="Tsomo N."/>
            <person name="Vallee D."/>
            <person name="Vassiliev H."/>
            <person name="Venkataraman V."/>
            <person name="Vinson J."/>
            <person name="Vo A."/>
            <person name="Wade C."/>
            <person name="Wang S."/>
            <person name="Wangchuk T."/>
            <person name="Wangdi T."/>
            <person name="Whittaker C."/>
            <person name="Wilkinson J."/>
            <person name="Wu Y."/>
            <person name="Wyman D."/>
            <person name="Yadav S."/>
            <person name="Yang S."/>
            <person name="Yang X."/>
            <person name="Yeager S."/>
            <person name="Yee E."/>
            <person name="Young G."/>
            <person name="Zainoun J."/>
            <person name="Zembeck L."/>
            <person name="Zimmer A."/>
            <person name="Zody M."/>
            <person name="Lander E."/>
        </authorList>
    </citation>
    <scope>NUCLEOTIDE SEQUENCE [LARGE SCALE GENOMIC DNA]</scope>
</reference>
<evidence type="ECO:0000313" key="2">
    <source>
        <dbReference type="Ensembl" id="ENSCSAVP00000010896.1"/>
    </source>
</evidence>
<dbReference type="Ensembl" id="ENSCSAVT00000011027.1">
    <property type="protein sequence ID" value="ENSCSAVP00000010896.1"/>
    <property type="gene ID" value="ENSCSAVG00000006381.1"/>
</dbReference>
<dbReference type="InParanoid" id="H2YZY4"/>
<proteinExistence type="predicted"/>